<comment type="caution">
    <text evidence="7">The sequence shown here is derived from an EMBL/GenBank/DDBJ whole genome shotgun (WGS) entry which is preliminary data.</text>
</comment>
<keyword evidence="8" id="KW-1185">Reference proteome</keyword>
<dbReference type="InterPro" id="IPR029154">
    <property type="entry name" value="HIBADH-like_NADP-bd"/>
</dbReference>
<dbReference type="InterPro" id="IPR013328">
    <property type="entry name" value="6PGD_dom2"/>
</dbReference>
<dbReference type="AlphaFoldDB" id="A0A5C4T5P2"/>
<dbReference type="InterPro" id="IPR006115">
    <property type="entry name" value="6PGDH_NADP-bd"/>
</dbReference>
<feature type="domain" description="3-hydroxyisobutyrate dehydrogenase-like NAD-binding" evidence="6">
    <location>
        <begin position="162"/>
        <end position="281"/>
    </location>
</feature>
<evidence type="ECO:0000259" key="6">
    <source>
        <dbReference type="Pfam" id="PF14833"/>
    </source>
</evidence>
<dbReference type="Gene3D" id="1.10.1040.10">
    <property type="entry name" value="N-(1-d-carboxylethyl)-l-norvaline Dehydrogenase, domain 2"/>
    <property type="match status" value="1"/>
</dbReference>
<evidence type="ECO:0000313" key="7">
    <source>
        <dbReference type="EMBL" id="TNJ64383.1"/>
    </source>
</evidence>
<dbReference type="PANTHER" id="PTHR43060">
    <property type="entry name" value="3-HYDROXYISOBUTYRATE DEHYDROGENASE-LIKE 1, MITOCHONDRIAL-RELATED"/>
    <property type="match status" value="1"/>
</dbReference>
<evidence type="ECO:0000259" key="5">
    <source>
        <dbReference type="Pfam" id="PF03446"/>
    </source>
</evidence>
<evidence type="ECO:0000313" key="8">
    <source>
        <dbReference type="Proteomes" id="UP000307943"/>
    </source>
</evidence>
<dbReference type="PANTHER" id="PTHR43060:SF15">
    <property type="entry name" value="3-HYDROXYISOBUTYRATE DEHYDROGENASE-LIKE 1, MITOCHONDRIAL-RELATED"/>
    <property type="match status" value="1"/>
</dbReference>
<dbReference type="SUPFAM" id="SSF48179">
    <property type="entry name" value="6-phosphogluconate dehydrogenase C-terminal domain-like"/>
    <property type="match status" value="1"/>
</dbReference>
<evidence type="ECO:0000256" key="1">
    <source>
        <dbReference type="ARBA" id="ARBA00009080"/>
    </source>
</evidence>
<dbReference type="GO" id="GO:0050661">
    <property type="term" value="F:NADP binding"/>
    <property type="evidence" value="ECO:0007669"/>
    <property type="project" value="InterPro"/>
</dbReference>
<feature type="active site" evidence="4">
    <location>
        <position position="168"/>
    </location>
</feature>
<evidence type="ECO:0000256" key="2">
    <source>
        <dbReference type="ARBA" id="ARBA00023002"/>
    </source>
</evidence>
<organism evidence="7 8">
    <name type="scientific">Paenibacillus hemerocallicola</name>
    <dbReference type="NCBI Taxonomy" id="1172614"/>
    <lineage>
        <taxon>Bacteria</taxon>
        <taxon>Bacillati</taxon>
        <taxon>Bacillota</taxon>
        <taxon>Bacilli</taxon>
        <taxon>Bacillales</taxon>
        <taxon>Paenibacillaceae</taxon>
        <taxon>Paenibacillus</taxon>
    </lineage>
</organism>
<protein>
    <submittedName>
        <fullName evidence="7">NAD(P)-dependent oxidoreductase</fullName>
    </submittedName>
</protein>
<reference evidence="7 8" key="1">
    <citation type="submission" date="2019-05" db="EMBL/GenBank/DDBJ databases">
        <title>We sequenced the genome of Paenibacillus hemerocallicola KCTC 33185 for further insight into its adaptation and study the phylogeny of Paenibacillus.</title>
        <authorList>
            <person name="Narsing Rao M.P."/>
        </authorList>
    </citation>
    <scope>NUCLEOTIDE SEQUENCE [LARGE SCALE GENOMIC DNA]</scope>
    <source>
        <strain evidence="7 8">KCTC 33185</strain>
    </source>
</reference>
<dbReference type="InterPro" id="IPR015815">
    <property type="entry name" value="HIBADH-related"/>
</dbReference>
<gene>
    <name evidence="7" type="ORF">FE784_20665</name>
</gene>
<keyword evidence="2" id="KW-0560">Oxidoreductase</keyword>
<dbReference type="Proteomes" id="UP000307943">
    <property type="component" value="Unassembled WGS sequence"/>
</dbReference>
<evidence type="ECO:0000256" key="3">
    <source>
        <dbReference type="ARBA" id="ARBA00023027"/>
    </source>
</evidence>
<dbReference type="PIRSF" id="PIRSF000103">
    <property type="entry name" value="HIBADH"/>
    <property type="match status" value="1"/>
</dbReference>
<sequence length="289" mass="30888">MTTIGFIGLGRMGGGICHQLLERGYAMTVFDINENNSSLFADKAAVATTVGEVLDKSDIVFLSLPGSPQVEETVEKFIALGVAGKTIVDLSTSYPLSSSKLHAQVKAAGGQFADASLTGTPMHAEQGSLIVTFGGDEQTFSQCKPIIEAFASRGVHHIGGPGAGNIAKLANNYLSIMYIALYSEIFPLAEKLGFDTVKLFEIIGNSGVNCPMYQSNAAKIVNKTYDPSFALDLALKDLSYVKKLFDEHQFPSFVLDGGLNLLRIGHQQGYGANDCSEMARVVRDMMGAE</sequence>
<dbReference type="GO" id="GO:0016491">
    <property type="term" value="F:oxidoreductase activity"/>
    <property type="evidence" value="ECO:0007669"/>
    <property type="project" value="UniProtKB-KW"/>
</dbReference>
<name>A0A5C4T5P2_9BACL</name>
<dbReference type="GO" id="GO:0051287">
    <property type="term" value="F:NAD binding"/>
    <property type="evidence" value="ECO:0007669"/>
    <property type="project" value="InterPro"/>
</dbReference>
<feature type="domain" description="6-phosphogluconate dehydrogenase NADP-binding" evidence="5">
    <location>
        <begin position="3"/>
        <end position="159"/>
    </location>
</feature>
<comment type="similarity">
    <text evidence="1">Belongs to the HIBADH-related family.</text>
</comment>
<dbReference type="RefSeq" id="WP_139604129.1">
    <property type="nucleotide sequence ID" value="NZ_VDCQ01000030.1"/>
</dbReference>
<dbReference type="Pfam" id="PF14833">
    <property type="entry name" value="NAD_binding_11"/>
    <property type="match status" value="1"/>
</dbReference>
<evidence type="ECO:0000256" key="4">
    <source>
        <dbReference type="PIRSR" id="PIRSR000103-1"/>
    </source>
</evidence>
<dbReference type="InterPro" id="IPR036291">
    <property type="entry name" value="NAD(P)-bd_dom_sf"/>
</dbReference>
<dbReference type="OrthoDB" id="9786703at2"/>
<dbReference type="InterPro" id="IPR008927">
    <property type="entry name" value="6-PGluconate_DH-like_C_sf"/>
</dbReference>
<dbReference type="SUPFAM" id="SSF51735">
    <property type="entry name" value="NAD(P)-binding Rossmann-fold domains"/>
    <property type="match status" value="1"/>
</dbReference>
<proteinExistence type="inferred from homology"/>
<dbReference type="Pfam" id="PF03446">
    <property type="entry name" value="NAD_binding_2"/>
    <property type="match status" value="1"/>
</dbReference>
<dbReference type="Gene3D" id="3.40.50.720">
    <property type="entry name" value="NAD(P)-binding Rossmann-like Domain"/>
    <property type="match status" value="1"/>
</dbReference>
<accession>A0A5C4T5P2</accession>
<dbReference type="EMBL" id="VDCQ01000030">
    <property type="protein sequence ID" value="TNJ64383.1"/>
    <property type="molecule type" value="Genomic_DNA"/>
</dbReference>
<keyword evidence="3" id="KW-0520">NAD</keyword>